<gene>
    <name evidence="6" type="ORF">HMPREF1979_01176</name>
</gene>
<reference evidence="6 7" key="1">
    <citation type="submission" date="2013-08" db="EMBL/GenBank/DDBJ databases">
        <authorList>
            <person name="Weinstock G."/>
            <person name="Sodergren E."/>
            <person name="Wylie T."/>
            <person name="Fulton L."/>
            <person name="Fulton R."/>
            <person name="Fronick C."/>
            <person name="O'Laughlin M."/>
            <person name="Godfrey J."/>
            <person name="Miner T."/>
            <person name="Herter B."/>
            <person name="Appelbaum E."/>
            <person name="Cordes M."/>
            <person name="Lek S."/>
            <person name="Wollam A."/>
            <person name="Pepin K.H."/>
            <person name="Palsikar V.B."/>
            <person name="Mitreva M."/>
            <person name="Wilson R.K."/>
        </authorList>
    </citation>
    <scope>NUCLEOTIDE SEQUENCE [LARGE SCALE GENOMIC DNA]</scope>
    <source>
        <strain evidence="6 7">F0542</strain>
    </source>
</reference>
<evidence type="ECO:0000256" key="4">
    <source>
        <dbReference type="SAM" id="MobiDB-lite"/>
    </source>
</evidence>
<dbReference type="PANTHER" id="PTHR30461">
    <property type="entry name" value="DNA-INVERTASE FROM LAMBDOID PROPHAGE"/>
    <property type="match status" value="1"/>
</dbReference>
<proteinExistence type="predicted"/>
<protein>
    <submittedName>
        <fullName evidence="6">Recombinase</fullName>
    </submittedName>
</protein>
<dbReference type="InterPro" id="IPR011109">
    <property type="entry name" value="DNA_bind_recombinase_dom"/>
</dbReference>
<keyword evidence="3" id="KW-0175">Coiled coil</keyword>
<dbReference type="InterPro" id="IPR038109">
    <property type="entry name" value="DNA_bind_recomb_sf"/>
</dbReference>
<name>U1S1P9_9ACTO</name>
<dbReference type="PANTHER" id="PTHR30461:SF2">
    <property type="entry name" value="SERINE RECOMBINASE PINE-RELATED"/>
    <property type="match status" value="1"/>
</dbReference>
<organism evidence="6 7">
    <name type="scientific">Actinomyces johnsonii F0542</name>
    <dbReference type="NCBI Taxonomy" id="1321818"/>
    <lineage>
        <taxon>Bacteria</taxon>
        <taxon>Bacillati</taxon>
        <taxon>Actinomycetota</taxon>
        <taxon>Actinomycetes</taxon>
        <taxon>Actinomycetales</taxon>
        <taxon>Actinomycetaceae</taxon>
        <taxon>Actinomyces</taxon>
    </lineage>
</organism>
<feature type="region of interest" description="Disordered" evidence="4">
    <location>
        <begin position="345"/>
        <end position="416"/>
    </location>
</feature>
<dbReference type="AlphaFoldDB" id="U1S1P9"/>
<keyword evidence="7" id="KW-1185">Reference proteome</keyword>
<feature type="non-terminal residue" evidence="6">
    <location>
        <position position="1"/>
    </location>
</feature>
<evidence type="ECO:0000259" key="5">
    <source>
        <dbReference type="PROSITE" id="PS51737"/>
    </source>
</evidence>
<feature type="region of interest" description="Disordered" evidence="4">
    <location>
        <begin position="1"/>
        <end position="20"/>
    </location>
</feature>
<dbReference type="GO" id="GO:0000150">
    <property type="term" value="F:DNA strand exchange activity"/>
    <property type="evidence" value="ECO:0007669"/>
    <property type="project" value="InterPro"/>
</dbReference>
<dbReference type="InterPro" id="IPR050639">
    <property type="entry name" value="SSR_resolvase"/>
</dbReference>
<dbReference type="Gene3D" id="3.90.1750.20">
    <property type="entry name" value="Putative Large Serine Recombinase, Chain B, Domain 2"/>
    <property type="match status" value="1"/>
</dbReference>
<dbReference type="HOGENOM" id="CLU_521322_0_0_11"/>
<evidence type="ECO:0000256" key="3">
    <source>
        <dbReference type="SAM" id="Coils"/>
    </source>
</evidence>
<evidence type="ECO:0000313" key="6">
    <source>
        <dbReference type="EMBL" id="ERH24582.1"/>
    </source>
</evidence>
<comment type="caution">
    <text evidence="6">The sequence shown here is derived from an EMBL/GenBank/DDBJ whole genome shotgun (WGS) entry which is preliminary data.</text>
</comment>
<dbReference type="Pfam" id="PF13408">
    <property type="entry name" value="Zn_ribbon_recom"/>
    <property type="match status" value="1"/>
</dbReference>
<dbReference type="Pfam" id="PF07508">
    <property type="entry name" value="Recombinase"/>
    <property type="match status" value="1"/>
</dbReference>
<evidence type="ECO:0000313" key="7">
    <source>
        <dbReference type="Proteomes" id="UP000016536"/>
    </source>
</evidence>
<dbReference type="PROSITE" id="PS51737">
    <property type="entry name" value="RECOMBINASE_DNA_BIND"/>
    <property type="match status" value="1"/>
</dbReference>
<evidence type="ECO:0000256" key="2">
    <source>
        <dbReference type="ARBA" id="ARBA00023172"/>
    </source>
</evidence>
<keyword evidence="2" id="KW-0233">DNA recombination</keyword>
<feature type="coiled-coil region" evidence="3">
    <location>
        <begin position="195"/>
        <end position="286"/>
    </location>
</feature>
<accession>U1S1P9</accession>
<sequence length="522" mass="57303">VIKGMGEKARNGGTPGKAPLGYVNVRARDEHGREVRTVALDEERAPLVRLAFTEYATANWTARQLAEHLNNRGLTIPPTARKPTNPVSVRLLQTLLRNPYYKGVISFQGVEYAGAHEPLVDAATWQTVQDILTAHANGERQRMHNHHLKSTIVCGLCGARLLVQHATSRTSSTYHYFVCARRHRVHDCTFKAVLIDEVEARVAELYQQIRLSSDDRREIERYLRMEFEHIQANRQQDIQRLTTRQQQLEDQRHKLLEAHYEGAIPLDLLKKEQDQLTSSILAIQRELDGYTADAALVEQHLTQALDLLEDCQRLYLAVPDRLKKLLNQVFFERILVNPAVDEDGCPIIPPPALQTSLKAGRRGGAGRTKAGEKMTAAQGDEKTAESAASSRGEGAGGQSDGSASQGGDGEAQPGSMHAVRCGTISIIDHASHTNATGRLAPPFDQLGSRQLKWAAQQAAMGAAPSQTADCEVPTTRTPVHDVDGRRRCNSGNDSATPVTQVKGSYTELVVDPAGLEPTTDAV</sequence>
<dbReference type="InterPro" id="IPR025827">
    <property type="entry name" value="Zn_ribbon_recom_dom"/>
</dbReference>
<feature type="domain" description="Recombinase" evidence="5">
    <location>
        <begin position="19"/>
        <end position="138"/>
    </location>
</feature>
<dbReference type="Proteomes" id="UP000016536">
    <property type="component" value="Unassembled WGS sequence"/>
</dbReference>
<evidence type="ECO:0000256" key="1">
    <source>
        <dbReference type="ARBA" id="ARBA00023125"/>
    </source>
</evidence>
<dbReference type="EMBL" id="AWSE01000055">
    <property type="protein sequence ID" value="ERH24582.1"/>
    <property type="molecule type" value="Genomic_DNA"/>
</dbReference>
<dbReference type="GO" id="GO:0003677">
    <property type="term" value="F:DNA binding"/>
    <property type="evidence" value="ECO:0007669"/>
    <property type="project" value="UniProtKB-KW"/>
</dbReference>
<keyword evidence="1" id="KW-0238">DNA-binding</keyword>
<feature type="compositionally biased region" description="Gly residues" evidence="4">
    <location>
        <begin position="393"/>
        <end position="409"/>
    </location>
</feature>
<feature type="compositionally biased region" description="Basic and acidic residues" evidence="4">
    <location>
        <begin position="1"/>
        <end position="10"/>
    </location>
</feature>